<accession>A0A6L6X0W6</accession>
<dbReference type="InterPro" id="IPR000073">
    <property type="entry name" value="AB_hydrolase_1"/>
</dbReference>
<dbReference type="GO" id="GO:0016787">
    <property type="term" value="F:hydrolase activity"/>
    <property type="evidence" value="ECO:0007669"/>
    <property type="project" value="UniProtKB-KW"/>
</dbReference>
<dbReference type="EMBL" id="WPNZ01000011">
    <property type="protein sequence ID" value="MVO87289.1"/>
    <property type="molecule type" value="Genomic_DNA"/>
</dbReference>
<evidence type="ECO:0000256" key="5">
    <source>
        <dbReference type="SAM" id="SignalP"/>
    </source>
</evidence>
<reference evidence="7 8" key="1">
    <citation type="submission" date="2019-11" db="EMBL/GenBank/DDBJ databases">
        <title>Streptomyces typhae sp. nov., a novel endophytic actinomycete isolated from the root of cattail pollen (Typha angustifolia L.).</title>
        <authorList>
            <person name="Peng C."/>
        </authorList>
    </citation>
    <scope>NUCLEOTIDE SEQUENCE [LARGE SCALE GENOMIC DNA]</scope>
    <source>
        <strain evidence="8">p1417</strain>
    </source>
</reference>
<dbReference type="PANTHER" id="PTHR43248">
    <property type="entry name" value="2-SUCCINYL-6-HYDROXY-2,4-CYCLOHEXADIENE-1-CARBOXYLATE SYNTHASE"/>
    <property type="match status" value="1"/>
</dbReference>
<evidence type="ECO:0000313" key="8">
    <source>
        <dbReference type="Proteomes" id="UP000483802"/>
    </source>
</evidence>
<dbReference type="Proteomes" id="UP000483802">
    <property type="component" value="Unassembled WGS sequence"/>
</dbReference>
<feature type="region of interest" description="Disordered" evidence="4">
    <location>
        <begin position="501"/>
        <end position="542"/>
    </location>
</feature>
<evidence type="ECO:0000256" key="1">
    <source>
        <dbReference type="ARBA" id="ARBA00010088"/>
    </source>
</evidence>
<comment type="caution">
    <text evidence="7">The sequence shown here is derived from an EMBL/GenBank/DDBJ whole genome shotgun (WGS) entry which is preliminary data.</text>
</comment>
<dbReference type="PANTHER" id="PTHR43248:SF29">
    <property type="entry name" value="TRIPEPTIDYL AMINOPEPTIDASE"/>
    <property type="match status" value="1"/>
</dbReference>
<gene>
    <name evidence="7" type="ORF">GPA10_21615</name>
</gene>
<evidence type="ECO:0000313" key="7">
    <source>
        <dbReference type="EMBL" id="MVO87289.1"/>
    </source>
</evidence>
<dbReference type="Pfam" id="PF00561">
    <property type="entry name" value="Abhydrolase_1"/>
    <property type="match status" value="1"/>
</dbReference>
<dbReference type="SUPFAM" id="SSF53474">
    <property type="entry name" value="alpha/beta-Hydrolases"/>
    <property type="match status" value="1"/>
</dbReference>
<feature type="domain" description="AB hydrolase-1" evidence="6">
    <location>
        <begin position="92"/>
        <end position="461"/>
    </location>
</feature>
<evidence type="ECO:0000256" key="4">
    <source>
        <dbReference type="SAM" id="MobiDB-lite"/>
    </source>
</evidence>
<dbReference type="Gene3D" id="3.40.50.1820">
    <property type="entry name" value="alpha/beta hydrolase"/>
    <property type="match status" value="2"/>
</dbReference>
<dbReference type="AlphaFoldDB" id="A0A6L6X0W6"/>
<feature type="signal peptide" evidence="5">
    <location>
        <begin position="1"/>
        <end position="21"/>
    </location>
</feature>
<keyword evidence="3 7" id="KW-0378">Hydrolase</keyword>
<name>A0A6L6X0W6_9ACTN</name>
<dbReference type="InterPro" id="IPR051601">
    <property type="entry name" value="Serine_prot/Carboxylest_S33"/>
</dbReference>
<dbReference type="RefSeq" id="WP_157166918.1">
    <property type="nucleotide sequence ID" value="NZ_WPNZ01000011.1"/>
</dbReference>
<evidence type="ECO:0000256" key="2">
    <source>
        <dbReference type="ARBA" id="ARBA00022729"/>
    </source>
</evidence>
<organism evidence="7 8">
    <name type="scientific">Streptomyces typhae</name>
    <dbReference type="NCBI Taxonomy" id="2681492"/>
    <lineage>
        <taxon>Bacteria</taxon>
        <taxon>Bacillati</taxon>
        <taxon>Actinomycetota</taxon>
        <taxon>Actinomycetes</taxon>
        <taxon>Kitasatosporales</taxon>
        <taxon>Streptomycetaceae</taxon>
        <taxon>Streptomyces</taxon>
    </lineage>
</organism>
<evidence type="ECO:0000256" key="3">
    <source>
        <dbReference type="ARBA" id="ARBA00022801"/>
    </source>
</evidence>
<evidence type="ECO:0000259" key="6">
    <source>
        <dbReference type="Pfam" id="PF00561"/>
    </source>
</evidence>
<keyword evidence="2 5" id="KW-0732">Signal</keyword>
<dbReference type="InterPro" id="IPR029058">
    <property type="entry name" value="AB_hydrolase_fold"/>
</dbReference>
<feature type="chain" id="PRO_5038722046" evidence="5">
    <location>
        <begin position="22"/>
        <end position="542"/>
    </location>
</feature>
<protein>
    <submittedName>
        <fullName evidence="7">Alpha/beta fold hydrolase</fullName>
    </submittedName>
</protein>
<keyword evidence="8" id="KW-1185">Reference proteome</keyword>
<sequence>MRATAVSLCGAAVLVTGLVAAVPSAAGTTAPAAPRAAHTPHHLAWKKCATKDHPTLQCASVQVPLDHDRPHGRKITLALSRIPHTAKHYRGPLLVNPGGPGGSGLAMAGFVADALPKKAAAGYDVIGFDPRGVGRSKPALNCRPGHFAPVRPASVPYTPSLEKAGVDRARAFAQACATKYADVLPFIDTVSAARDLDVIRARLGAQRISYFGYSYGTYLGAVYAKLFPDRVRRMALDSVVDPHQVWYDANLTQDHAFEARHQAFLAWTAKHHAKYRLGSDPARVQARWNAMRAALTHSPAGKKVGAAELEDTFLPGGYFDGYWPMLAEAFSAYAHGGKTAPLVRAYERLGAQDAAGENSYSVYAAVNCRDAGWPRDWARWGRDNWRVHAKSPFMAWNNAWYNAPCAFWQVPSRDPVDVSNPDLPPVLLLQATDDAATPYGGAVTMHHKLRGSSLVVEQGGGNHGVTLSGNACLDRHLARYLTSGEVPRGSAGEADAVCERLPEPKPRSAARGVRDNGPAASGGPDVTGSPGADLHGMMGSRG</sequence>
<comment type="similarity">
    <text evidence="1">Belongs to the peptidase S33 family.</text>
</comment>
<proteinExistence type="inferred from homology"/>